<comment type="similarity">
    <text evidence="1">Belongs to the bacterial solute-binding protein 1 family.</text>
</comment>
<dbReference type="Gene3D" id="3.40.190.10">
    <property type="entry name" value="Periplasmic binding protein-like II"/>
    <property type="match status" value="1"/>
</dbReference>
<evidence type="ECO:0000313" key="4">
    <source>
        <dbReference type="EMBL" id="PDQ36219.1"/>
    </source>
</evidence>
<keyword evidence="3" id="KW-0732">Signal</keyword>
<dbReference type="InterPro" id="IPR006059">
    <property type="entry name" value="SBP"/>
</dbReference>
<protein>
    <recommendedName>
        <fullName evidence="6">Sugar ABC transporter substrate-binding protein</fullName>
    </recommendedName>
</protein>
<evidence type="ECO:0000313" key="5">
    <source>
        <dbReference type="Proteomes" id="UP000219994"/>
    </source>
</evidence>
<dbReference type="PROSITE" id="PS51257">
    <property type="entry name" value="PROKAR_LIPOPROTEIN"/>
    <property type="match status" value="1"/>
</dbReference>
<dbReference type="Proteomes" id="UP000219994">
    <property type="component" value="Unassembled WGS sequence"/>
</dbReference>
<evidence type="ECO:0000256" key="1">
    <source>
        <dbReference type="ARBA" id="ARBA00008520"/>
    </source>
</evidence>
<reference evidence="5" key="1">
    <citation type="submission" date="2017-03" db="EMBL/GenBank/DDBJ databases">
        <authorList>
            <person name="Lund M.B."/>
        </authorList>
    </citation>
    <scope>NUCLEOTIDE SEQUENCE [LARGE SCALE GENOMIC DNA]</scope>
</reference>
<keyword evidence="2" id="KW-0813">Transport</keyword>
<evidence type="ECO:0000256" key="2">
    <source>
        <dbReference type="ARBA" id="ARBA00022448"/>
    </source>
</evidence>
<dbReference type="InterPro" id="IPR050490">
    <property type="entry name" value="Bact_solute-bd_prot1"/>
</dbReference>
<name>A0A2A6FU25_9MICO</name>
<proteinExistence type="inferred from homology"/>
<comment type="caution">
    <text evidence="4">The sequence shown here is derived from an EMBL/GenBank/DDBJ whole genome shotgun (WGS) entry which is preliminary data.</text>
</comment>
<dbReference type="PANTHER" id="PTHR43649:SF34">
    <property type="entry name" value="ABC TRANSPORTER PERIPLASMIC-BINDING PROTEIN YCJN-RELATED"/>
    <property type="match status" value="1"/>
</dbReference>
<accession>A0A2A6FU25</accession>
<gene>
    <name evidence="4" type="ORF">B5766_02050</name>
</gene>
<evidence type="ECO:0000256" key="3">
    <source>
        <dbReference type="ARBA" id="ARBA00022729"/>
    </source>
</evidence>
<dbReference type="Pfam" id="PF01547">
    <property type="entry name" value="SBP_bac_1"/>
    <property type="match status" value="1"/>
</dbReference>
<evidence type="ECO:0008006" key="6">
    <source>
        <dbReference type="Google" id="ProtNLM"/>
    </source>
</evidence>
<sequence>MSITKNRAFALTAAIAVGGLILTGCGAGGRTASKNATAVSCDYTAPDSATTVNVLAYNSSAVDPFTNTMVSSCTKGKVAVKHDPIDFGGQVTKTTATLSGSTGSYDIIETYSFVIPGLARDKKLRPLNDLFEKYADKYGLNDINKSMRAGMSYEGNLYALPMQAQMFVMAYRADVFDNLGIKVPTTFDEMIAAAKAIKAAGVMDYPIALPWLATSDIGTSFQAAMNSLDADFVSKDGTVTLDTPEAKQALQSMLSLKPYMDPQVTTFDQPKVQQQMFNGTAAMSIMFSGRMNDLTLTSNSKLSDSFKFAAPPKVNAAAKYSYDRLSIDGWSIPFNTKLDPDMLFVMMASAVSEDASKASIPAAYPARNGMVTADNSPYGKAATDSIASAMPPIASPVLASVTTEIRPILVQILAGNLTINDGAAQMQAVAQKIVG</sequence>
<organism evidence="4 5">
    <name type="scientific">Candidatus Lumbricidiphila eiseniae</name>
    <dbReference type="NCBI Taxonomy" id="1969409"/>
    <lineage>
        <taxon>Bacteria</taxon>
        <taxon>Bacillati</taxon>
        <taxon>Actinomycetota</taxon>
        <taxon>Actinomycetes</taxon>
        <taxon>Micrococcales</taxon>
        <taxon>Microbacteriaceae</taxon>
        <taxon>Candidatus Lumbricidiphila</taxon>
    </lineage>
</organism>
<dbReference type="EMBL" id="NAEP01000022">
    <property type="protein sequence ID" value="PDQ36219.1"/>
    <property type="molecule type" value="Genomic_DNA"/>
</dbReference>
<dbReference type="PANTHER" id="PTHR43649">
    <property type="entry name" value="ARABINOSE-BINDING PROTEIN-RELATED"/>
    <property type="match status" value="1"/>
</dbReference>
<dbReference type="AlphaFoldDB" id="A0A2A6FU25"/>
<dbReference type="SUPFAM" id="SSF53850">
    <property type="entry name" value="Periplasmic binding protein-like II"/>
    <property type="match status" value="1"/>
</dbReference>